<gene>
    <name evidence="1" type="ORF">SAMN02910451_03154</name>
</gene>
<dbReference type="OrthoDB" id="9847313at2"/>
<dbReference type="Proteomes" id="UP000183047">
    <property type="component" value="Unassembled WGS sequence"/>
</dbReference>
<evidence type="ECO:0000313" key="2">
    <source>
        <dbReference type="Proteomes" id="UP000183047"/>
    </source>
</evidence>
<keyword evidence="2" id="KW-1185">Reference proteome</keyword>
<organism evidence="1 2">
    <name type="scientific">Butyrivibrio hungatei</name>
    <dbReference type="NCBI Taxonomy" id="185008"/>
    <lineage>
        <taxon>Bacteria</taxon>
        <taxon>Bacillati</taxon>
        <taxon>Bacillota</taxon>
        <taxon>Clostridia</taxon>
        <taxon>Lachnospirales</taxon>
        <taxon>Lachnospiraceae</taxon>
        <taxon>Butyrivibrio</taxon>
    </lineage>
</organism>
<dbReference type="AlphaFoldDB" id="A0A1G5H1N2"/>
<accession>A0A1G5H1N2</accession>
<proteinExistence type="predicted"/>
<sequence>MQKVKKASYNQLKEVLEEMYDHIHSQDQDIKYLSNENQYLSDYIKWKGLTEDFEYFKAHAHKVRLDEDLPFENYVL</sequence>
<dbReference type="EMBL" id="FMUR01000033">
    <property type="protein sequence ID" value="SCY57765.1"/>
    <property type="molecule type" value="Genomic_DNA"/>
</dbReference>
<dbReference type="RefSeq" id="WP_074463494.1">
    <property type="nucleotide sequence ID" value="NZ_FMUR01000033.1"/>
</dbReference>
<reference evidence="2" key="1">
    <citation type="submission" date="2016-10" db="EMBL/GenBank/DDBJ databases">
        <authorList>
            <person name="Varghese N."/>
            <person name="Submissions S."/>
        </authorList>
    </citation>
    <scope>NUCLEOTIDE SEQUENCE [LARGE SCALE GENOMIC DNA]</scope>
    <source>
        <strain evidence="2">XBD2006</strain>
    </source>
</reference>
<protein>
    <submittedName>
        <fullName evidence="1">Uncharacterized protein</fullName>
    </submittedName>
</protein>
<evidence type="ECO:0000313" key="1">
    <source>
        <dbReference type="EMBL" id="SCY57765.1"/>
    </source>
</evidence>
<name>A0A1G5H1N2_9FIRM</name>